<reference evidence="1" key="1">
    <citation type="journal article" date="2015" name="Nature">
        <title>Complex archaea that bridge the gap between prokaryotes and eukaryotes.</title>
        <authorList>
            <person name="Spang A."/>
            <person name="Saw J.H."/>
            <person name="Jorgensen S.L."/>
            <person name="Zaremba-Niedzwiedzka K."/>
            <person name="Martijn J."/>
            <person name="Lind A.E."/>
            <person name="van Eijk R."/>
            <person name="Schleper C."/>
            <person name="Guy L."/>
            <person name="Ettema T.J."/>
        </authorList>
    </citation>
    <scope>NUCLEOTIDE SEQUENCE</scope>
</reference>
<sequence>MWAVYKTFKHADAYDSPHLWYFEKEIDAKAAVKQMTKLKEQKLDGVFAYLEGWEWDSYWDYIEYDPKPTTFEDFKQQIEKELKNA</sequence>
<accession>A0A0F9JP45</accession>
<name>A0A0F9JP45_9ZZZZ</name>
<organism evidence="1">
    <name type="scientific">marine sediment metagenome</name>
    <dbReference type="NCBI Taxonomy" id="412755"/>
    <lineage>
        <taxon>unclassified sequences</taxon>
        <taxon>metagenomes</taxon>
        <taxon>ecological metagenomes</taxon>
    </lineage>
</organism>
<gene>
    <name evidence="1" type="ORF">LCGC14_1801530</name>
</gene>
<protein>
    <submittedName>
        <fullName evidence="1">Uncharacterized protein</fullName>
    </submittedName>
</protein>
<proteinExistence type="predicted"/>
<dbReference type="AlphaFoldDB" id="A0A0F9JP45"/>
<evidence type="ECO:0000313" key="1">
    <source>
        <dbReference type="EMBL" id="KKM00733.1"/>
    </source>
</evidence>
<dbReference type="EMBL" id="LAZR01017364">
    <property type="protein sequence ID" value="KKM00733.1"/>
    <property type="molecule type" value="Genomic_DNA"/>
</dbReference>
<comment type="caution">
    <text evidence="1">The sequence shown here is derived from an EMBL/GenBank/DDBJ whole genome shotgun (WGS) entry which is preliminary data.</text>
</comment>